<dbReference type="SMART" id="SM01359">
    <property type="entry name" value="A2M_N_2"/>
    <property type="match status" value="1"/>
</dbReference>
<dbReference type="EMBL" id="JAVRIC010000019">
    <property type="protein sequence ID" value="MDT0498236.1"/>
    <property type="molecule type" value="Genomic_DNA"/>
</dbReference>
<dbReference type="Pfam" id="PF00207">
    <property type="entry name" value="A2M"/>
    <property type="match status" value="1"/>
</dbReference>
<dbReference type="PANTHER" id="PTHR40094:SF1">
    <property type="entry name" value="UBIQUITIN DOMAIN-CONTAINING PROTEIN"/>
    <property type="match status" value="1"/>
</dbReference>
<evidence type="ECO:0000259" key="2">
    <source>
        <dbReference type="SMART" id="SM01359"/>
    </source>
</evidence>
<dbReference type="PANTHER" id="PTHR40094">
    <property type="entry name" value="ALPHA-2-MACROGLOBULIN HOMOLOG"/>
    <property type="match status" value="1"/>
</dbReference>
<dbReference type="InterPro" id="IPR011625">
    <property type="entry name" value="A2M_N_BRD"/>
</dbReference>
<dbReference type="Proteomes" id="UP001254608">
    <property type="component" value="Unassembled WGS sequence"/>
</dbReference>
<dbReference type="InterPro" id="IPR021868">
    <property type="entry name" value="Alpha_2_Macroglob_MG3"/>
</dbReference>
<keyword evidence="5" id="KW-1185">Reference proteome</keyword>
<proteinExistence type="inferred from homology"/>
<dbReference type="Pfam" id="PF01835">
    <property type="entry name" value="MG2"/>
    <property type="match status" value="1"/>
</dbReference>
<sequence length="1878" mass="205330">MTQSSSRFAPWLLLCGLGAVQAAHGLELRRITPAGNDVDAGQQITLSFDRDVVPLGRMERTADEVPVTIRPAVPCEWRWLDPKVLACQLPRDAHLLSATRYTVELGADLAAEDGTRLARSVSHEFVTARPTVRYASSGGWASPTQPVMQVRFSQPVTAASVATSLRFDDVAVTVEPSLFDARTPFYTPDGEAREQWSVYPEAPLQADRNYALRVVPGLRSAFGVEKGVESRRITTLHTFPNFEWRGFSCTVDGKRKTFGPGAPAPACEPLSPIRLEFSSPVAPAAVGAAITLSPDPLAGRGDFDAWAAADERVELRRYNRAGETYSVTLPYPWKAATQYRVSLDARLKDGFDRPLAAPVELRLQTGHRDPALRLQHPQSVVEQGIDSELPLVVTNLDRIDIHYDRLTAQGLDTAQATQRVIEGPRDIAYAVEAGVRDLLDGRSGALRGSLRTRPQTTPPDRDAPEFFAEVTPWQVHIKLGHDNALAWVSDLQTGAPVVDAKVEIYPAMLARLAPAANSAPASAQTDGQGLAWLPGTRELDPELEHLGWSADEPLMARVTQGEDIAVLPLDYDFRVDVYRASNYQVSSWQRRRNGHLRAWGTTAQGVYRAGDRIQYKLYMRDAAGSGLSAAPETRYALRVFDPTNSVVHERDTVRLDAYGAVHGEFKLPPQAAVGWYRFELEAGEGEATETLQPLRVLVSDFTPASYHVSTELAASSAKPQQTLEARLSASLHGGGPYGEAPARITARITPQAFEPRTPQTFGFEFDSDDGAARDVIVLPTREGRTDVNGTFATPLDVPDGGIAYGRLVTEASVRDDRGRSIASTASIPYTARDRLIGLRYRGWLLDAGKPASVDWLVVDTVGQPAAGSPSYIKVEREQTSVARVLGPGNAYLPQYTREWIEVAVCKGRSAATATRCGFTPDEAGSYRITAMVRDTEDRLQQTRLYLYARGSQYVVWEERPDLSLELSPEQATNAVGDTARYLVKNPYPGAQALISVERYGVLDAWVQTLEGNTPVIEIPVKPDYLPGAYVSVVVMSPRAAPPPKDGPDLGKPTFRMGYAQMPVADPYKRIDVQVTPQAERYRPGDRVNVSLAARPHQAGAALAPVQYAVAVLDDAVFDLIQGGEDYFDPYDGLLQLDPLDLNNYGLLTRLIGRQKIEKKGASPGGDGGAALSLRSVEKFVAYWNPALDADALGQAHFEFEAPDNLTNWRVLALAVTAQDRLGLGSGKLAVSKDIELRPAMPNQVLGGDRFRAGFTVLNRTQATREVPVSIRASGAAQAQTQEIVSLAPFERRTVYVDVAVDTDDNRAGTIEFEAQAGSGDDGDALRHSVAVKPRRPTSTAADYGQLEAGNTQVPLQTPAPILGGEFSLQLSPSVLGNVDGAFEYVRDYPYLCWEQRLTKAVMAAHYLRLKPYLDFEWPQAEQLIRDTLDNAASFQTGDGGMAFWVPETRHESPYLSAYTLLAFGWLKQAGFEAPATVRDKLIDYNQGLLKKDFGYGSLDARSTVRAVSLAGLKGYGKLSAADVMRFEPQLPRMNLFGQAMMLQAATGLNAPTVQRARELLLSRADESAGRLWLRDESPNWAASLLGSDNRSNCAALTALVASEATDSELPFKLARAVTQARKRSTHWYNTQENVWCSTALADYAERHESGPLALDIAAQLGDTDLGTARLDDRKAPPTLLRAPLEASDEPHRRDLNIDASGVGRAYFAARMRYVELDEAVKRSNAGFEIRRQYARRDGDNWKVMQPPYQLNRGDLVRVTVNVSVPAARFFVVVDDPVPGGIEPVNTQLATASAGDAASDERNGYPYPFYHRELRFDAVRHYADTLAAGSYRLQWTGQAVAEGDFAVAPPRVEAMYDPEVFGTDVGARMMVGAGPKQGL</sequence>
<dbReference type="SUPFAM" id="SSF48239">
    <property type="entry name" value="Terpenoid cyclases/Protein prenyltransferases"/>
    <property type="match status" value="1"/>
</dbReference>
<dbReference type="Pfam" id="PF07703">
    <property type="entry name" value="A2M_BRD"/>
    <property type="match status" value="1"/>
</dbReference>
<accession>A0ABU2WK38</accession>
<dbReference type="InterPro" id="IPR002890">
    <property type="entry name" value="MG2"/>
</dbReference>
<dbReference type="RefSeq" id="WP_311365610.1">
    <property type="nucleotide sequence ID" value="NZ_JAVRIC010000019.1"/>
</dbReference>
<dbReference type="InterPro" id="IPR051802">
    <property type="entry name" value="YfhM-like"/>
</dbReference>
<dbReference type="Pfam" id="PF17973">
    <property type="entry name" value="bMG10"/>
    <property type="match status" value="1"/>
</dbReference>
<evidence type="ECO:0000256" key="1">
    <source>
        <dbReference type="ARBA" id="ARBA00010556"/>
    </source>
</evidence>
<feature type="domain" description="Alpha-2-macroglobulin" evidence="3">
    <location>
        <begin position="1180"/>
        <end position="1270"/>
    </location>
</feature>
<dbReference type="Gene3D" id="2.60.40.1930">
    <property type="match status" value="1"/>
</dbReference>
<name>A0ABU2WK38_9GAMM</name>
<dbReference type="InterPro" id="IPR001599">
    <property type="entry name" value="Macroglobln_a2"/>
</dbReference>
<evidence type="ECO:0000313" key="5">
    <source>
        <dbReference type="Proteomes" id="UP001254608"/>
    </source>
</evidence>
<reference evidence="4 5" key="1">
    <citation type="submission" date="2023-09" db="EMBL/GenBank/DDBJ databases">
        <authorList>
            <person name="Rey-Velasco X."/>
        </authorList>
    </citation>
    <scope>NUCLEOTIDE SEQUENCE [LARGE SCALE GENOMIC DNA]</scope>
    <source>
        <strain evidence="4 5">W345</strain>
    </source>
</reference>
<comment type="similarity">
    <text evidence="1">Belongs to the protease inhibitor I39 (alpha-2-macroglobulin) family. Bacterial alpha-2-macroglobulin subfamily.</text>
</comment>
<dbReference type="InterPro" id="IPR008930">
    <property type="entry name" value="Terpenoid_cyclase/PrenylTrfase"/>
</dbReference>
<dbReference type="InterPro" id="IPR041246">
    <property type="entry name" value="Bact_MG10"/>
</dbReference>
<dbReference type="Pfam" id="PF11974">
    <property type="entry name" value="bMG3"/>
    <property type="match status" value="1"/>
</dbReference>
<dbReference type="Gene3D" id="2.60.40.3710">
    <property type="match status" value="1"/>
</dbReference>
<gene>
    <name evidence="4" type="ORF">RM530_12790</name>
</gene>
<organism evidence="4 5">
    <name type="scientific">Banduia mediterranea</name>
    <dbReference type="NCBI Taxonomy" id="3075609"/>
    <lineage>
        <taxon>Bacteria</taxon>
        <taxon>Pseudomonadati</taxon>
        <taxon>Pseudomonadota</taxon>
        <taxon>Gammaproteobacteria</taxon>
        <taxon>Nevskiales</taxon>
        <taxon>Algiphilaceae</taxon>
        <taxon>Banduia</taxon>
    </lineage>
</organism>
<protein>
    <submittedName>
        <fullName evidence="4">Alpha-2-macroglobulin family protein</fullName>
    </submittedName>
</protein>
<evidence type="ECO:0000259" key="3">
    <source>
        <dbReference type="SMART" id="SM01360"/>
    </source>
</evidence>
<comment type="caution">
    <text evidence="4">The sequence shown here is derived from an EMBL/GenBank/DDBJ whole genome shotgun (WGS) entry which is preliminary data.</text>
</comment>
<feature type="domain" description="Alpha-2-macroglobulin bait region" evidence="2">
    <location>
        <begin position="964"/>
        <end position="1119"/>
    </location>
</feature>
<evidence type="ECO:0000313" key="4">
    <source>
        <dbReference type="EMBL" id="MDT0498236.1"/>
    </source>
</evidence>
<dbReference type="SMART" id="SM01360">
    <property type="entry name" value="A2M"/>
    <property type="match status" value="1"/>
</dbReference>
<dbReference type="Gene3D" id="1.50.10.20">
    <property type="match status" value="1"/>
</dbReference>